<evidence type="ECO:0000313" key="2">
    <source>
        <dbReference type="Proteomes" id="UP001163255"/>
    </source>
</evidence>
<accession>A0ABY6H1K7</accession>
<dbReference type="EMBL" id="CP103300">
    <property type="protein sequence ID" value="UYM18933.1"/>
    <property type="molecule type" value="Genomic_DNA"/>
</dbReference>
<dbReference type="Pfam" id="PF02924">
    <property type="entry name" value="HDPD"/>
    <property type="match status" value="1"/>
</dbReference>
<gene>
    <name evidence="1" type="ORF">NX720_00145</name>
</gene>
<reference evidence="1" key="1">
    <citation type="submission" date="2022-10" db="EMBL/GenBank/DDBJ databases">
        <title>Completed Genome Sequence of two octocoral isolated bacterium, Endozoicomonas euniceicola EF212T and Endozoicomonas gorgoniicola PS125T.</title>
        <authorList>
            <person name="Chiou Y.-J."/>
            <person name="Chen Y.-H."/>
        </authorList>
    </citation>
    <scope>NUCLEOTIDE SEQUENCE</scope>
    <source>
        <strain evidence="1">EF212</strain>
    </source>
</reference>
<sequence>MLLNDSLSVRLIDLMIDLLKDPRSRDSGNTLLSKEFPGGVLMFTGTNSGASPNGWYSWQNAVEDFLVSEGNNSISRDQVVLAANVSLLAGTVLGKDASDVYTRLKPAASDGITNDEKAAAIKQLAALDIILRS</sequence>
<dbReference type="InterPro" id="IPR004195">
    <property type="entry name" value="Head_decoration_D"/>
</dbReference>
<dbReference type="Proteomes" id="UP001163255">
    <property type="component" value="Chromosome"/>
</dbReference>
<proteinExistence type="predicted"/>
<protein>
    <submittedName>
        <fullName evidence="1">Head decoration protein</fullName>
    </submittedName>
</protein>
<name>A0ABY6H1K7_9GAMM</name>
<organism evidence="1 2">
    <name type="scientific">Endozoicomonas euniceicola</name>
    <dbReference type="NCBI Taxonomy" id="1234143"/>
    <lineage>
        <taxon>Bacteria</taxon>
        <taxon>Pseudomonadati</taxon>
        <taxon>Pseudomonadota</taxon>
        <taxon>Gammaproteobacteria</taxon>
        <taxon>Oceanospirillales</taxon>
        <taxon>Endozoicomonadaceae</taxon>
        <taxon>Endozoicomonas</taxon>
    </lineage>
</organism>
<dbReference type="RefSeq" id="WP_262601683.1">
    <property type="nucleotide sequence ID" value="NZ_CP103300.1"/>
</dbReference>
<keyword evidence="2" id="KW-1185">Reference proteome</keyword>
<evidence type="ECO:0000313" key="1">
    <source>
        <dbReference type="EMBL" id="UYM18933.1"/>
    </source>
</evidence>